<dbReference type="OrthoDB" id="6625234at2"/>
<protein>
    <submittedName>
        <fullName evidence="1">Uncharacterized protein</fullName>
    </submittedName>
</protein>
<gene>
    <name evidence="1" type="ORF">DDT54_18575</name>
    <name evidence="2" type="ORF">EH206_20400</name>
</gene>
<dbReference type="Proteomes" id="UP000295985">
    <property type="component" value="Unassembled WGS sequence"/>
</dbReference>
<dbReference type="InterPro" id="IPR049812">
    <property type="entry name" value="DpdG-like"/>
</dbReference>
<proteinExistence type="predicted"/>
<sequence length="302" mass="33441">MSIINNAHGGSQYAVLVAFYQVLKVSPKNTLPREKLMALCAPAALQTGDSENASGKAPKELNAWLDLGLLKEEPGSNTTEISFNTSYFSTKDMPLRQAARRCLQAVENNRDLNSRDERAVDLTLLAALLLALDVYHNPEISKRNLEQLVNHLLPDFRINSSNEAPVVPAYLSWLGFVQQITRESYAIDPTNAIREELPFLMQLGEQLSIAEVLQRLNRALPVLDGGSYRQQVEERISRKGWQPLSADRLSTSLSRALLRLQLSGIINMDEKADASGAMQLTGIKGSVLRTVTHLTLTRTGAY</sequence>
<reference evidence="1 3" key="1">
    <citation type="submission" date="2018-04" db="EMBL/GenBank/DDBJ databases">
        <title>Brenneria corticis sp.nov.</title>
        <authorList>
            <person name="Li Y."/>
        </authorList>
    </citation>
    <scope>NUCLEOTIDE SEQUENCE [LARGE SCALE GENOMIC DNA]</scope>
    <source>
        <strain evidence="1 3">LMG 2694</strain>
    </source>
</reference>
<evidence type="ECO:0000313" key="2">
    <source>
        <dbReference type="EMBL" id="QCR06299.1"/>
    </source>
</evidence>
<dbReference type="NCBIfam" id="NF041064">
    <property type="entry name" value="DpdG"/>
    <property type="match status" value="1"/>
</dbReference>
<organism evidence="1 3">
    <name type="scientific">Brenneria nigrifluens DSM 30175 = ATCC 13028</name>
    <dbReference type="NCBI Taxonomy" id="1121120"/>
    <lineage>
        <taxon>Bacteria</taxon>
        <taxon>Pseudomonadati</taxon>
        <taxon>Pseudomonadota</taxon>
        <taxon>Gammaproteobacteria</taxon>
        <taxon>Enterobacterales</taxon>
        <taxon>Pectobacteriaceae</taxon>
        <taxon>Brenneria</taxon>
    </lineage>
</organism>
<dbReference type="Proteomes" id="UP000303847">
    <property type="component" value="Chromosome"/>
</dbReference>
<keyword evidence="4" id="KW-1185">Reference proteome</keyword>
<evidence type="ECO:0000313" key="1">
    <source>
        <dbReference type="EMBL" id="PWC21542.1"/>
    </source>
</evidence>
<evidence type="ECO:0000313" key="4">
    <source>
        <dbReference type="Proteomes" id="UP000303847"/>
    </source>
</evidence>
<dbReference type="EMBL" id="QDKK01000036">
    <property type="protein sequence ID" value="PWC21542.1"/>
    <property type="molecule type" value="Genomic_DNA"/>
</dbReference>
<reference evidence="2 4" key="2">
    <citation type="submission" date="2018-11" db="EMBL/GenBank/DDBJ databases">
        <title>Genome sequences of Brenneria nigrifluens and Brenneria rubrifaciens.</title>
        <authorList>
            <person name="Poret-Peterson A.T."/>
            <person name="McClean A.E."/>
            <person name="Kluepfel D.A."/>
        </authorList>
    </citation>
    <scope>NUCLEOTIDE SEQUENCE [LARGE SCALE GENOMIC DNA]</scope>
    <source>
        <strain evidence="2 4">ATCC 13028</strain>
    </source>
</reference>
<dbReference type="EMBL" id="CP034036">
    <property type="protein sequence ID" value="QCR06299.1"/>
    <property type="molecule type" value="Genomic_DNA"/>
</dbReference>
<dbReference type="AlphaFoldDB" id="A0A2U1UIW7"/>
<accession>A0A2U1UIW7</accession>
<evidence type="ECO:0000313" key="3">
    <source>
        <dbReference type="Proteomes" id="UP000295985"/>
    </source>
</evidence>
<name>A0A2U1UIW7_9GAMM</name>
<dbReference type="RefSeq" id="WP_009114666.1">
    <property type="nucleotide sequence ID" value="NZ_CP034036.1"/>
</dbReference>